<comment type="caution">
    <text evidence="2">The sequence shown here is derived from an EMBL/GenBank/DDBJ whole genome shotgun (WGS) entry which is preliminary data.</text>
</comment>
<protein>
    <submittedName>
        <fullName evidence="2">Uncharacterized protein</fullName>
    </submittedName>
</protein>
<gene>
    <name evidence="2" type="ORF">CDAR_382411</name>
</gene>
<dbReference type="Proteomes" id="UP001054837">
    <property type="component" value="Unassembled WGS sequence"/>
</dbReference>
<dbReference type="AlphaFoldDB" id="A0AAV4VXU6"/>
<evidence type="ECO:0000313" key="3">
    <source>
        <dbReference type="Proteomes" id="UP001054837"/>
    </source>
</evidence>
<feature type="region of interest" description="Disordered" evidence="1">
    <location>
        <begin position="49"/>
        <end position="79"/>
    </location>
</feature>
<accession>A0AAV4VXU6</accession>
<keyword evidence="3" id="KW-1185">Reference proteome</keyword>
<reference evidence="2 3" key="1">
    <citation type="submission" date="2021-06" db="EMBL/GenBank/DDBJ databases">
        <title>Caerostris darwini draft genome.</title>
        <authorList>
            <person name="Kono N."/>
            <person name="Arakawa K."/>
        </authorList>
    </citation>
    <scope>NUCLEOTIDE SEQUENCE [LARGE SCALE GENOMIC DNA]</scope>
</reference>
<organism evidence="2 3">
    <name type="scientific">Caerostris darwini</name>
    <dbReference type="NCBI Taxonomy" id="1538125"/>
    <lineage>
        <taxon>Eukaryota</taxon>
        <taxon>Metazoa</taxon>
        <taxon>Ecdysozoa</taxon>
        <taxon>Arthropoda</taxon>
        <taxon>Chelicerata</taxon>
        <taxon>Arachnida</taxon>
        <taxon>Araneae</taxon>
        <taxon>Araneomorphae</taxon>
        <taxon>Entelegynae</taxon>
        <taxon>Araneoidea</taxon>
        <taxon>Araneidae</taxon>
        <taxon>Caerostris</taxon>
    </lineage>
</organism>
<name>A0AAV4VXU6_9ARAC</name>
<sequence length="109" mass="12272">MKSLPLPCKQSLVWYYLKVFRLSGIPGSVRREQNGLQFPGVFKGIPTDLMPPPLSPANKSQDIHNGHSTPPHSGQKGWKVQINPTESKDFQEHRFVGPGFSPIYCMVHF</sequence>
<dbReference type="EMBL" id="BPLQ01013827">
    <property type="protein sequence ID" value="GIY75182.1"/>
    <property type="molecule type" value="Genomic_DNA"/>
</dbReference>
<proteinExistence type="predicted"/>
<evidence type="ECO:0000313" key="2">
    <source>
        <dbReference type="EMBL" id="GIY75182.1"/>
    </source>
</evidence>
<evidence type="ECO:0000256" key="1">
    <source>
        <dbReference type="SAM" id="MobiDB-lite"/>
    </source>
</evidence>